<evidence type="ECO:0000313" key="2">
    <source>
        <dbReference type="EMBL" id="KAG7303607.1"/>
    </source>
</evidence>
<proteinExistence type="predicted"/>
<protein>
    <submittedName>
        <fullName evidence="2">Uncharacterized protein</fullName>
    </submittedName>
</protein>
<evidence type="ECO:0000256" key="1">
    <source>
        <dbReference type="SAM" id="MobiDB-lite"/>
    </source>
</evidence>
<comment type="caution">
    <text evidence="2">The sequence shown here is derived from an EMBL/GenBank/DDBJ whole genome shotgun (WGS) entry which is preliminary data.</text>
</comment>
<reference evidence="2 3" key="1">
    <citation type="submission" date="2021-06" db="EMBL/GenBank/DDBJ databases">
        <title>A haploid diamondback moth (Plutella xylostella L.) genome assembly resolves 31 chromosomes and identifies a diamide resistance mutation.</title>
        <authorList>
            <person name="Ward C.M."/>
            <person name="Perry K.D."/>
            <person name="Baker G."/>
            <person name="Powis K."/>
            <person name="Heckel D.G."/>
            <person name="Baxter S.W."/>
        </authorList>
    </citation>
    <scope>NUCLEOTIDE SEQUENCE [LARGE SCALE GENOMIC DNA]</scope>
    <source>
        <strain evidence="2 3">LV</strain>
        <tissue evidence="2">Single pupa</tissue>
    </source>
</reference>
<organism evidence="2 3">
    <name type="scientific">Plutella xylostella</name>
    <name type="common">Diamondback moth</name>
    <name type="synonym">Plutella maculipennis</name>
    <dbReference type="NCBI Taxonomy" id="51655"/>
    <lineage>
        <taxon>Eukaryota</taxon>
        <taxon>Metazoa</taxon>
        <taxon>Ecdysozoa</taxon>
        <taxon>Arthropoda</taxon>
        <taxon>Hexapoda</taxon>
        <taxon>Insecta</taxon>
        <taxon>Pterygota</taxon>
        <taxon>Neoptera</taxon>
        <taxon>Endopterygota</taxon>
        <taxon>Lepidoptera</taxon>
        <taxon>Glossata</taxon>
        <taxon>Ditrysia</taxon>
        <taxon>Yponomeutoidea</taxon>
        <taxon>Plutellidae</taxon>
        <taxon>Plutella</taxon>
    </lineage>
</organism>
<keyword evidence="3" id="KW-1185">Reference proteome</keyword>
<feature type="region of interest" description="Disordered" evidence="1">
    <location>
        <begin position="1"/>
        <end position="20"/>
    </location>
</feature>
<sequence>MSLPSVPIPSEEGITFPPPNKRRKVPITAPLVLEGETLGKRHKHFNKFVNDAIKSKLSFECIKTLEEKSDVDRLFKIDVASSSRNVEYILETLQCEDMLYVSRAIKKSTWLVTEQQYAHIVNPQYLNETLFPLMMAKAVSKFLLFIRLNLKDESRAQEFYNYYKSATLESAVKWLPNCCPGFIDKAVENYCNVLEIDLFKRLCERSINVLVLFVKKHHNYYKKNEYIKSVMYLMNTNTEQYLDIIETGDEYSRRMPKFGPKYTEIIMKRCPQRITQNFEMYATSIHVPTFVKYYGKEKIKEFLLEQFKNDKMKNGSWFRYENIKEYIKLMPKEGKFEFLKKVFIDKKENDDETGGSRVVVADAMRNIYVPCSPTVAMAYKSASFANASSKSVYQWYVHAPFNVALPELKKLIRTESLPNERLAIMAVLLRCAGENMKHIQTVLQYYHDRHINEPFKFKVQFVNQVLSATDAHRYDAQCWRLLDELFHSMDVYVESENNVQECIQAIILYKILRKQQIPDIIETKFEFTTFKKRIGKLNDEEKEDLFKYLYNFIEKKINKQDMNDHDGFSGTVTHISELIDLLVDWKKNLPDYPLLLNKIKALIKLEKEQTKRGYSLVTLTNIFSEKKTLRRHLFEESLLLSPTEGACINALKHDPELLKRYATVVNALRYDDNITMTRILRKLKVYFSDSLANEWAAAYRNKLTEATPVGHKAITRGLCMLLSQDDFISLVKSYAPENLKINWSETDKQRLSLQKNIAMSMHIARPQISPDVVLLYAKGDFLQYALPSLNAVFYNISSARSRDHIPKLIQAPVSIQKHGIRLAFSKLKLNEIRELFSNIWKSTKNASIRCVIFVLTHKLLSKEKSEAKIEGLWQLLEVFIDNLSEDENKNIYNLLGDLDNVPDVIKARYCIKSYKFLKSLPGKADFGELIKALEESTFDLMDTIDPDFVKGILLENIDEVLGKNKLYTKYTDLQKVISAYLTCAKTEEIQMERFNTILVPIMNHGFRRWTEIHNKHFTVRNYVLAILKAISYKVQENGLKKGIIIPVKLFYNIYLKLKEHLPVAENYVLLSKLEMSVHFLECFSSVRPLFEVSSCDKPADEGDVTYTSRQRVSCDINAQWDRIGDLCVSEFGKRCLDKLKAEVVARFPSIYAPFSTALSNVLEEMGVSTMFSLSVFNILLSDTSFVPGYLAVIQLLPKHRPYYGEKEDQDIQEKRKGITRMIASSNLEEVKIRYYQEYSEYVEVEC</sequence>
<dbReference type="EMBL" id="JAHIBW010000016">
    <property type="protein sequence ID" value="KAG7303607.1"/>
    <property type="molecule type" value="Genomic_DNA"/>
</dbReference>
<evidence type="ECO:0000313" key="3">
    <source>
        <dbReference type="Proteomes" id="UP000823941"/>
    </source>
</evidence>
<dbReference type="Proteomes" id="UP000823941">
    <property type="component" value="Chromosome 16"/>
</dbReference>
<accession>A0ABQ7QEH8</accession>
<name>A0ABQ7QEH8_PLUXY</name>
<gene>
    <name evidence="2" type="ORF">JYU34_012138</name>
</gene>